<gene>
    <name evidence="1" type="ORF">BacF7301_02425</name>
</gene>
<protein>
    <submittedName>
        <fullName evidence="1">DUF3990 domain-containing protein</fullName>
    </submittedName>
</protein>
<dbReference type="AlphaFoldDB" id="A0A6H0KI42"/>
<dbReference type="Pfam" id="PF13151">
    <property type="entry name" value="DUF3990"/>
    <property type="match status" value="1"/>
</dbReference>
<evidence type="ECO:0000313" key="1">
    <source>
        <dbReference type="EMBL" id="QIU93072.1"/>
    </source>
</evidence>
<proteinExistence type="predicted"/>
<dbReference type="RefSeq" id="WP_167959863.1">
    <property type="nucleotide sequence ID" value="NZ_CP050831.1"/>
</dbReference>
<dbReference type="KEGG" id="bfc:BacF7301_02425"/>
<dbReference type="EMBL" id="CP050831">
    <property type="protein sequence ID" value="QIU93072.1"/>
    <property type="molecule type" value="Genomic_DNA"/>
</dbReference>
<dbReference type="Proteomes" id="UP000501780">
    <property type="component" value="Chromosome"/>
</dbReference>
<reference evidence="1 2" key="1">
    <citation type="submission" date="2020-03" db="EMBL/GenBank/DDBJ databases">
        <title>Genomic analysis of Bacteroides faecium CBA7301.</title>
        <authorList>
            <person name="Kim J."/>
            <person name="Roh S.W."/>
        </authorList>
    </citation>
    <scope>NUCLEOTIDE SEQUENCE [LARGE SCALE GENOMIC DNA]</scope>
    <source>
        <strain evidence="1 2">CBA7301</strain>
    </source>
</reference>
<sequence length="172" mass="20136">MIVFHGSTEIIRQPLANAGRRNLDFGTGFYVTDLRDQAVFWANRPVNNNRPHWLNVYELDMDGILNSGYHYLRFSSYDFEWLEFVVANRRGEERWQTYDLIEGGIANDRVFNTIELYAAGLTPREDALEKLRYEKPNNQLCLLRQELIDRYLHFIAAEEVTSSVAVKGKEKK</sequence>
<evidence type="ECO:0000313" key="2">
    <source>
        <dbReference type="Proteomes" id="UP000501780"/>
    </source>
</evidence>
<name>A0A6H0KI42_9BACE</name>
<keyword evidence="2" id="KW-1185">Reference proteome</keyword>
<dbReference type="InterPro" id="IPR025051">
    <property type="entry name" value="DUF3990"/>
</dbReference>
<organism evidence="1 2">
    <name type="scientific">Bacteroides faecium</name>
    <dbReference type="NCBI Taxonomy" id="2715212"/>
    <lineage>
        <taxon>Bacteria</taxon>
        <taxon>Pseudomonadati</taxon>
        <taxon>Bacteroidota</taxon>
        <taxon>Bacteroidia</taxon>
        <taxon>Bacteroidales</taxon>
        <taxon>Bacteroidaceae</taxon>
        <taxon>Bacteroides</taxon>
    </lineage>
</organism>
<accession>A0A6H0KI42</accession>